<reference evidence="1" key="1">
    <citation type="submission" date="2022-11" db="EMBL/GenBank/DDBJ databases">
        <title>Centuries of genome instability and evolution in soft-shell clam transmissible cancer (bioRxiv).</title>
        <authorList>
            <person name="Hart S.F.M."/>
            <person name="Yonemitsu M.A."/>
            <person name="Giersch R.M."/>
            <person name="Beal B.F."/>
            <person name="Arriagada G."/>
            <person name="Davis B.W."/>
            <person name="Ostrander E.A."/>
            <person name="Goff S.P."/>
            <person name="Metzger M.J."/>
        </authorList>
    </citation>
    <scope>NUCLEOTIDE SEQUENCE</scope>
    <source>
        <strain evidence="1">MELC-2E11</strain>
        <tissue evidence="1">Siphon/mantle</tissue>
    </source>
</reference>
<evidence type="ECO:0000313" key="1">
    <source>
        <dbReference type="EMBL" id="WAR05453.1"/>
    </source>
</evidence>
<feature type="non-terminal residue" evidence="1">
    <location>
        <position position="1"/>
    </location>
</feature>
<dbReference type="EMBL" id="CP111016">
    <property type="protein sequence ID" value="WAR05453.1"/>
    <property type="molecule type" value="Genomic_DNA"/>
</dbReference>
<accession>A0ABY7E9L9</accession>
<evidence type="ECO:0000313" key="2">
    <source>
        <dbReference type="Proteomes" id="UP001164746"/>
    </source>
</evidence>
<gene>
    <name evidence="1" type="ORF">MAR_020822</name>
</gene>
<name>A0ABY7E9L9_MYAAR</name>
<keyword evidence="2" id="KW-1185">Reference proteome</keyword>
<sequence>IYVQQMSKLQVEHSNVYQRFEEGNHVVRISDRLWSGISVNLPRGRGMTEQQLVTWLLAMPACADVKNNTSELNSGVKTLALKETPSAQIQACEVVSRLAGVHAQLSVNKKNKATTFNTQSSVMIVGEAVQVDAQFLFQRLKVTEKKSRDLASVFKNELCSHPPTLLDT</sequence>
<organism evidence="1 2">
    <name type="scientific">Mya arenaria</name>
    <name type="common">Soft-shell clam</name>
    <dbReference type="NCBI Taxonomy" id="6604"/>
    <lineage>
        <taxon>Eukaryota</taxon>
        <taxon>Metazoa</taxon>
        <taxon>Spiralia</taxon>
        <taxon>Lophotrochozoa</taxon>
        <taxon>Mollusca</taxon>
        <taxon>Bivalvia</taxon>
        <taxon>Autobranchia</taxon>
        <taxon>Heteroconchia</taxon>
        <taxon>Euheterodonta</taxon>
        <taxon>Imparidentia</taxon>
        <taxon>Neoheterodontei</taxon>
        <taxon>Myida</taxon>
        <taxon>Myoidea</taxon>
        <taxon>Myidae</taxon>
        <taxon>Mya</taxon>
    </lineage>
</organism>
<protein>
    <submittedName>
        <fullName evidence="1">Uncharacterized protein</fullName>
    </submittedName>
</protein>
<dbReference type="Proteomes" id="UP001164746">
    <property type="component" value="Chromosome 5"/>
</dbReference>
<proteinExistence type="predicted"/>